<evidence type="ECO:0000256" key="3">
    <source>
        <dbReference type="ARBA" id="ARBA00022617"/>
    </source>
</evidence>
<dbReference type="GO" id="GO:0004497">
    <property type="term" value="F:monooxygenase activity"/>
    <property type="evidence" value="ECO:0007669"/>
    <property type="project" value="UniProtKB-KW"/>
</dbReference>
<feature type="non-terminal residue" evidence="11">
    <location>
        <position position="1"/>
    </location>
</feature>
<dbReference type="InterPro" id="IPR002401">
    <property type="entry name" value="Cyt_P450_E_grp-I"/>
</dbReference>
<keyword evidence="6" id="KW-1133">Transmembrane helix</keyword>
<comment type="similarity">
    <text evidence="2">Belongs to the cytochrome P450 family.</text>
</comment>
<dbReference type="PANTHER" id="PTHR47947:SF62">
    <property type="entry name" value="CYTOCHROME P450, FAMILY 81, SUBFAMILY D, POLYPEPTIDE 5"/>
    <property type="match status" value="1"/>
</dbReference>
<keyword evidence="4" id="KW-0812">Transmembrane</keyword>
<dbReference type="EMBL" id="JBAMMX010000018">
    <property type="protein sequence ID" value="KAK6923100.1"/>
    <property type="molecule type" value="Genomic_DNA"/>
</dbReference>
<accession>A0AAN8Z5B0</accession>
<evidence type="ECO:0000256" key="10">
    <source>
        <dbReference type="ARBA" id="ARBA00023136"/>
    </source>
</evidence>
<dbReference type="GO" id="GO:0016705">
    <property type="term" value="F:oxidoreductase activity, acting on paired donors, with incorporation or reduction of molecular oxygen"/>
    <property type="evidence" value="ECO:0007669"/>
    <property type="project" value="InterPro"/>
</dbReference>
<comment type="caution">
    <text evidence="11">The sequence shown here is derived from an EMBL/GenBank/DDBJ whole genome shotgun (WGS) entry which is preliminary data.</text>
</comment>
<evidence type="ECO:0000256" key="9">
    <source>
        <dbReference type="ARBA" id="ARBA00023033"/>
    </source>
</evidence>
<evidence type="ECO:0000256" key="2">
    <source>
        <dbReference type="ARBA" id="ARBA00010617"/>
    </source>
</evidence>
<evidence type="ECO:0000256" key="5">
    <source>
        <dbReference type="ARBA" id="ARBA00022723"/>
    </source>
</evidence>
<dbReference type="Pfam" id="PF00067">
    <property type="entry name" value="p450"/>
    <property type="match status" value="2"/>
</dbReference>
<dbReference type="InterPro" id="IPR036396">
    <property type="entry name" value="Cyt_P450_sf"/>
</dbReference>
<keyword evidence="9" id="KW-0503">Monooxygenase</keyword>
<dbReference type="AlphaFoldDB" id="A0AAN8Z5B0"/>
<protein>
    <submittedName>
        <fullName evidence="11">Cytochrome P450</fullName>
    </submittedName>
</protein>
<keyword evidence="3" id="KW-0349">Heme</keyword>
<dbReference type="Proteomes" id="UP001370490">
    <property type="component" value="Unassembled WGS sequence"/>
</dbReference>
<dbReference type="GO" id="GO:0020037">
    <property type="term" value="F:heme binding"/>
    <property type="evidence" value="ECO:0007669"/>
    <property type="project" value="InterPro"/>
</dbReference>
<sequence>QPLHRTLYSLSTKYGPIFSLQFGFRPVLVVSSPSAVEECFTENDIAFANRPNCILGKHLGYNYTTMVSASYGDHWRNLRRLSSLEIFSSSRLNMFSGIRKDEIMQLVVSLYSVSGNQFGKVELKSKFSELSFNIIMRMISGQRYYGNELADFEETKKFKEIIREFFEMAGASNPADFLPFLRWFDFQSLEKRMKTLAKNLDIFLQGLVDKHKIRKNENNNTMIDHLLSLQEKEPEYYKDEIIKGLILLWVDPLSFKPDRFENEKTETYKLIPYGFGRRSCPGAVLGNRIVGLTLGTLVQCFEWERIGKEKIDMTEGFGLTMPKVKPLVAMCRVRPAMKAVLASTLPPCGNEA</sequence>
<keyword evidence="5" id="KW-0479">Metal-binding</keyword>
<proteinExistence type="inferred from homology"/>
<evidence type="ECO:0000256" key="7">
    <source>
        <dbReference type="ARBA" id="ARBA00023002"/>
    </source>
</evidence>
<evidence type="ECO:0000256" key="6">
    <source>
        <dbReference type="ARBA" id="ARBA00022989"/>
    </source>
</evidence>
<dbReference type="Gene3D" id="1.10.630.10">
    <property type="entry name" value="Cytochrome P450"/>
    <property type="match status" value="2"/>
</dbReference>
<keyword evidence="7" id="KW-0560">Oxidoreductase</keyword>
<evidence type="ECO:0000313" key="11">
    <source>
        <dbReference type="EMBL" id="KAK6923100.1"/>
    </source>
</evidence>
<dbReference type="InterPro" id="IPR050651">
    <property type="entry name" value="Plant_Cytochrome_P450_Monoox"/>
</dbReference>
<evidence type="ECO:0000256" key="1">
    <source>
        <dbReference type="ARBA" id="ARBA00004167"/>
    </source>
</evidence>
<dbReference type="SUPFAM" id="SSF48264">
    <property type="entry name" value="Cytochrome P450"/>
    <property type="match status" value="1"/>
</dbReference>
<comment type="subcellular location">
    <subcellularLocation>
        <location evidence="1">Membrane</location>
        <topology evidence="1">Single-pass membrane protein</topology>
    </subcellularLocation>
</comment>
<gene>
    <name evidence="11" type="ORF">RJ641_011404</name>
</gene>
<keyword evidence="8" id="KW-0408">Iron</keyword>
<keyword evidence="12" id="KW-1185">Reference proteome</keyword>
<name>A0AAN8Z5B0_9MAGN</name>
<dbReference type="PRINTS" id="PR00463">
    <property type="entry name" value="EP450I"/>
</dbReference>
<dbReference type="GO" id="GO:0005506">
    <property type="term" value="F:iron ion binding"/>
    <property type="evidence" value="ECO:0007669"/>
    <property type="project" value="InterPro"/>
</dbReference>
<dbReference type="GO" id="GO:0016020">
    <property type="term" value="C:membrane"/>
    <property type="evidence" value="ECO:0007669"/>
    <property type="project" value="UniProtKB-SubCell"/>
</dbReference>
<evidence type="ECO:0000313" key="12">
    <source>
        <dbReference type="Proteomes" id="UP001370490"/>
    </source>
</evidence>
<evidence type="ECO:0000256" key="8">
    <source>
        <dbReference type="ARBA" id="ARBA00023004"/>
    </source>
</evidence>
<dbReference type="InterPro" id="IPR001128">
    <property type="entry name" value="Cyt_P450"/>
</dbReference>
<reference evidence="11 12" key="1">
    <citation type="submission" date="2023-12" db="EMBL/GenBank/DDBJ databases">
        <title>A high-quality genome assembly for Dillenia turbinata (Dilleniales).</title>
        <authorList>
            <person name="Chanderbali A."/>
        </authorList>
    </citation>
    <scope>NUCLEOTIDE SEQUENCE [LARGE SCALE GENOMIC DNA]</scope>
    <source>
        <strain evidence="11">LSX21</strain>
        <tissue evidence="11">Leaf</tissue>
    </source>
</reference>
<dbReference type="PANTHER" id="PTHR47947">
    <property type="entry name" value="CYTOCHROME P450 82C3-RELATED"/>
    <property type="match status" value="1"/>
</dbReference>
<evidence type="ECO:0000256" key="4">
    <source>
        <dbReference type="ARBA" id="ARBA00022692"/>
    </source>
</evidence>
<organism evidence="11 12">
    <name type="scientific">Dillenia turbinata</name>
    <dbReference type="NCBI Taxonomy" id="194707"/>
    <lineage>
        <taxon>Eukaryota</taxon>
        <taxon>Viridiplantae</taxon>
        <taxon>Streptophyta</taxon>
        <taxon>Embryophyta</taxon>
        <taxon>Tracheophyta</taxon>
        <taxon>Spermatophyta</taxon>
        <taxon>Magnoliopsida</taxon>
        <taxon>eudicotyledons</taxon>
        <taxon>Gunneridae</taxon>
        <taxon>Pentapetalae</taxon>
        <taxon>Dilleniales</taxon>
        <taxon>Dilleniaceae</taxon>
        <taxon>Dillenia</taxon>
    </lineage>
</organism>
<keyword evidence="10" id="KW-0472">Membrane</keyword>